<reference evidence="2" key="1">
    <citation type="submission" date="2019-12" db="EMBL/GenBank/DDBJ databases">
        <title>Genome sequencing and annotation of Brassica cretica.</title>
        <authorList>
            <person name="Studholme D.J."/>
            <person name="Sarris P."/>
        </authorList>
    </citation>
    <scope>NUCLEOTIDE SEQUENCE</scope>
    <source>
        <strain evidence="2">PFS-109/04</strain>
        <tissue evidence="2">Leaf</tissue>
    </source>
</reference>
<protein>
    <recommendedName>
        <fullName evidence="1">Agenet-like domain-containing protein</fullName>
    </recommendedName>
</protein>
<feature type="domain" description="Agenet-like" evidence="1">
    <location>
        <begin position="11"/>
        <end position="31"/>
    </location>
</feature>
<dbReference type="Pfam" id="PF05641">
    <property type="entry name" value="Agenet"/>
    <property type="match status" value="1"/>
</dbReference>
<proteinExistence type="predicted"/>
<dbReference type="PANTHER" id="PTHR36805:SF6">
    <property type="entry name" value="GENOME ASSEMBLY, CHROMOSOME: A03"/>
    <property type="match status" value="1"/>
</dbReference>
<accession>A0A8S9PII8</accession>
<dbReference type="InterPro" id="IPR008395">
    <property type="entry name" value="Agenet-like_dom"/>
</dbReference>
<name>A0A8S9PII8_BRACR</name>
<dbReference type="EMBL" id="QGKX02001521">
    <property type="protein sequence ID" value="KAF3513971.1"/>
    <property type="molecule type" value="Genomic_DNA"/>
</dbReference>
<comment type="caution">
    <text evidence="2">The sequence shown here is derived from an EMBL/GenBank/DDBJ whole genome shotgun (WGS) entry which is preliminary data.</text>
</comment>
<dbReference type="Proteomes" id="UP000712600">
    <property type="component" value="Unassembled WGS sequence"/>
</dbReference>
<sequence length="404" mass="46799">MAQPSLPFKVGEIVEVRSFEVGYRGAWFRCKTTLTGRDCSHREKLLPQREITLTRRDCFSKRESALPVLESSVFKKVSAFCAKGAPRFIPKRLGPLRRGYVFGPPWFRPKRLGPPRRSYVLEALALVHLWPYFEAPWLHKSVPYSFYTKHFLNWVHGHEHKPVTVKQFHSIPIGFSFLNEALGEHLSAPWRKVLTFLPLSTMCLLKPREGYYALSQTNSQSVLYSSTVFAWQTSNICLLNDAASINASVLTHATHYMFVAVSRPHDIPSLIMIQNHILNIYTKEGKLFYSLKYLDYDGEEIHHTQVYQQFEDGEEWLMVRPSYPPCYQEREVRKIEANQAPLVVVHGSWQVGDLVDWDRDGCFWCATVLTVKRNEPFQNLVWDLHRLPPTVGDCERYLAAQLLL</sequence>
<evidence type="ECO:0000313" key="3">
    <source>
        <dbReference type="Proteomes" id="UP000712600"/>
    </source>
</evidence>
<gene>
    <name evidence="2" type="ORF">F2Q69_00001335</name>
</gene>
<evidence type="ECO:0000313" key="2">
    <source>
        <dbReference type="EMBL" id="KAF3513971.1"/>
    </source>
</evidence>
<dbReference type="PANTHER" id="PTHR36805">
    <property type="entry name" value="AGENET DOMAIN-CONTAINING PROTEIN"/>
    <property type="match status" value="1"/>
</dbReference>
<organism evidence="2 3">
    <name type="scientific">Brassica cretica</name>
    <name type="common">Mustard</name>
    <dbReference type="NCBI Taxonomy" id="69181"/>
    <lineage>
        <taxon>Eukaryota</taxon>
        <taxon>Viridiplantae</taxon>
        <taxon>Streptophyta</taxon>
        <taxon>Embryophyta</taxon>
        <taxon>Tracheophyta</taxon>
        <taxon>Spermatophyta</taxon>
        <taxon>Magnoliopsida</taxon>
        <taxon>eudicotyledons</taxon>
        <taxon>Gunneridae</taxon>
        <taxon>Pentapetalae</taxon>
        <taxon>rosids</taxon>
        <taxon>malvids</taxon>
        <taxon>Brassicales</taxon>
        <taxon>Brassicaceae</taxon>
        <taxon>Brassiceae</taxon>
        <taxon>Brassica</taxon>
    </lineage>
</organism>
<dbReference type="AlphaFoldDB" id="A0A8S9PII8"/>
<evidence type="ECO:0000259" key="1">
    <source>
        <dbReference type="Pfam" id="PF05641"/>
    </source>
</evidence>